<dbReference type="InterPro" id="IPR036388">
    <property type="entry name" value="WH-like_DNA-bd_sf"/>
</dbReference>
<dbReference type="GO" id="GO:0032259">
    <property type="term" value="P:methylation"/>
    <property type="evidence" value="ECO:0007669"/>
    <property type="project" value="UniProtKB-KW"/>
</dbReference>
<dbReference type="Gene3D" id="3.40.50.150">
    <property type="entry name" value="Vaccinia Virus protein VP39"/>
    <property type="match status" value="1"/>
</dbReference>
<accession>A0AAV6W1U7</accession>
<dbReference type="EMBL" id="WHWC01000019">
    <property type="protein sequence ID" value="KAG8363884.1"/>
    <property type="molecule type" value="Genomic_DNA"/>
</dbReference>
<evidence type="ECO:0000259" key="6">
    <source>
        <dbReference type="Pfam" id="PF00891"/>
    </source>
</evidence>
<comment type="caution">
    <text evidence="8">The sequence shown here is derived from an EMBL/GenBank/DDBJ whole genome shotgun (WGS) entry which is preliminary data.</text>
</comment>
<sequence>MDLSIRRKMVMIDEEAQAKAEVWKYAFGFVNTRVVECAVHLEIPDLLEKRGSPITLSELSSILDIPTDPLHRIMRFLAFHGIFKITSYTPSITYAQTPLSRLFTRDKMAPFMLLHESPPEALGGLSPQALRTGKRLELKSVDGEDTWTDPTFGNHKKTFTDAMSCHARSTVSAIVENYPEAYKGIGTLVDVGGRHGMALGALVKAFPWIRGISFDLPQVVDKAPPRDGIEFVGGDMFKSVPKADAVMLMWILHDWSDEACVDILKKCKEAVAADTGKVMIIDAVINEEGEGDEYEAGRLALDMMMMKATVKGKERTYREWAHLLTEAGFSRHTVKNIKTIESVIEAYP</sequence>
<keyword evidence="3" id="KW-0949">S-adenosyl-L-methionine</keyword>
<dbReference type="PIRSF" id="PIRSF005739">
    <property type="entry name" value="O-mtase"/>
    <property type="match status" value="1"/>
</dbReference>
<evidence type="ECO:0000256" key="4">
    <source>
        <dbReference type="ARBA" id="ARBA00034481"/>
    </source>
</evidence>
<evidence type="ECO:0000256" key="1">
    <source>
        <dbReference type="ARBA" id="ARBA00022603"/>
    </source>
</evidence>
<comment type="similarity">
    <text evidence="4">Belongs to the class I-like SAM-binding methyltransferase superfamily. Cation-independent O-methyltransferase family. COMT subfamily.</text>
</comment>
<dbReference type="Pfam" id="PF08100">
    <property type="entry name" value="Dimerisation"/>
    <property type="match status" value="1"/>
</dbReference>
<feature type="active site" description="Proton acceptor" evidence="5">
    <location>
        <position position="253"/>
    </location>
</feature>
<dbReference type="Pfam" id="PF00891">
    <property type="entry name" value="Methyltransf_2"/>
    <property type="match status" value="1"/>
</dbReference>
<organism evidence="8 9">
    <name type="scientific">Buddleja alternifolia</name>
    <dbReference type="NCBI Taxonomy" id="168488"/>
    <lineage>
        <taxon>Eukaryota</taxon>
        <taxon>Viridiplantae</taxon>
        <taxon>Streptophyta</taxon>
        <taxon>Embryophyta</taxon>
        <taxon>Tracheophyta</taxon>
        <taxon>Spermatophyta</taxon>
        <taxon>Magnoliopsida</taxon>
        <taxon>eudicotyledons</taxon>
        <taxon>Gunneridae</taxon>
        <taxon>Pentapetalae</taxon>
        <taxon>asterids</taxon>
        <taxon>lamiids</taxon>
        <taxon>Lamiales</taxon>
        <taxon>Scrophulariaceae</taxon>
        <taxon>Buddlejeae</taxon>
        <taxon>Buddleja</taxon>
    </lineage>
</organism>
<dbReference type="InterPro" id="IPR029063">
    <property type="entry name" value="SAM-dependent_MTases_sf"/>
</dbReference>
<evidence type="ECO:0000259" key="7">
    <source>
        <dbReference type="Pfam" id="PF08100"/>
    </source>
</evidence>
<evidence type="ECO:0000256" key="2">
    <source>
        <dbReference type="ARBA" id="ARBA00022679"/>
    </source>
</evidence>
<dbReference type="InterPro" id="IPR036390">
    <property type="entry name" value="WH_DNA-bd_sf"/>
</dbReference>
<dbReference type="SUPFAM" id="SSF53335">
    <property type="entry name" value="S-adenosyl-L-methionine-dependent methyltransferases"/>
    <property type="match status" value="1"/>
</dbReference>
<evidence type="ECO:0000313" key="9">
    <source>
        <dbReference type="Proteomes" id="UP000826271"/>
    </source>
</evidence>
<protein>
    <submittedName>
        <fullName evidence="8">Uncharacterized protein</fullName>
    </submittedName>
</protein>
<dbReference type="Proteomes" id="UP000826271">
    <property type="component" value="Unassembled WGS sequence"/>
</dbReference>
<dbReference type="InterPro" id="IPR016461">
    <property type="entry name" value="COMT-like"/>
</dbReference>
<keyword evidence="9" id="KW-1185">Reference proteome</keyword>
<keyword evidence="2" id="KW-0808">Transferase</keyword>
<dbReference type="GO" id="GO:0046983">
    <property type="term" value="F:protein dimerization activity"/>
    <property type="evidence" value="ECO:0007669"/>
    <property type="project" value="InterPro"/>
</dbReference>
<name>A0AAV6W1U7_9LAMI</name>
<dbReference type="InterPro" id="IPR001077">
    <property type="entry name" value="COMT_C"/>
</dbReference>
<dbReference type="GO" id="GO:0008171">
    <property type="term" value="F:O-methyltransferase activity"/>
    <property type="evidence" value="ECO:0007669"/>
    <property type="project" value="InterPro"/>
</dbReference>
<dbReference type="AlphaFoldDB" id="A0AAV6W1U7"/>
<evidence type="ECO:0000256" key="3">
    <source>
        <dbReference type="ARBA" id="ARBA00022691"/>
    </source>
</evidence>
<proteinExistence type="inferred from homology"/>
<evidence type="ECO:0000256" key="5">
    <source>
        <dbReference type="PIRSR" id="PIRSR005739-1"/>
    </source>
</evidence>
<evidence type="ECO:0000313" key="8">
    <source>
        <dbReference type="EMBL" id="KAG8363884.1"/>
    </source>
</evidence>
<dbReference type="PANTHER" id="PTHR11746">
    <property type="entry name" value="O-METHYLTRANSFERASE"/>
    <property type="match status" value="1"/>
</dbReference>
<feature type="domain" description="O-methyltransferase dimerisation" evidence="7">
    <location>
        <begin position="23"/>
        <end position="105"/>
    </location>
</feature>
<feature type="domain" description="O-methyltransferase C-terminal" evidence="6">
    <location>
        <begin position="155"/>
        <end position="330"/>
    </location>
</feature>
<gene>
    <name evidence="8" type="ORF">BUALT_Bualt19G0068900</name>
</gene>
<reference evidence="8" key="1">
    <citation type="submission" date="2019-10" db="EMBL/GenBank/DDBJ databases">
        <authorList>
            <person name="Zhang R."/>
            <person name="Pan Y."/>
            <person name="Wang J."/>
            <person name="Ma R."/>
            <person name="Yu S."/>
        </authorList>
    </citation>
    <scope>NUCLEOTIDE SEQUENCE</scope>
    <source>
        <strain evidence="8">LA-IB0</strain>
        <tissue evidence="8">Leaf</tissue>
    </source>
</reference>
<dbReference type="Gene3D" id="1.10.10.10">
    <property type="entry name" value="Winged helix-like DNA-binding domain superfamily/Winged helix DNA-binding domain"/>
    <property type="match status" value="1"/>
</dbReference>
<dbReference type="InterPro" id="IPR012967">
    <property type="entry name" value="COMT_dimerisation"/>
</dbReference>
<dbReference type="PROSITE" id="PS51683">
    <property type="entry name" value="SAM_OMT_II"/>
    <property type="match status" value="1"/>
</dbReference>
<keyword evidence="1" id="KW-0489">Methyltransferase</keyword>
<dbReference type="SUPFAM" id="SSF46785">
    <property type="entry name" value="Winged helix' DNA-binding domain"/>
    <property type="match status" value="1"/>
</dbReference>